<evidence type="ECO:0008006" key="3">
    <source>
        <dbReference type="Google" id="ProtNLM"/>
    </source>
</evidence>
<accession>A0ABN2LYB5</accession>
<name>A0ABN2LYB5_9MICO</name>
<gene>
    <name evidence="1" type="ORF">GCM10009811_28540</name>
</gene>
<keyword evidence="2" id="KW-1185">Reference proteome</keyword>
<proteinExistence type="predicted"/>
<dbReference type="EMBL" id="BAAAPO010000043">
    <property type="protein sequence ID" value="GAA1803175.1"/>
    <property type="molecule type" value="Genomic_DNA"/>
</dbReference>
<evidence type="ECO:0000313" key="1">
    <source>
        <dbReference type="EMBL" id="GAA1803175.1"/>
    </source>
</evidence>
<organism evidence="1 2">
    <name type="scientific">Nostocoides veronense</name>
    <dbReference type="NCBI Taxonomy" id="330836"/>
    <lineage>
        <taxon>Bacteria</taxon>
        <taxon>Bacillati</taxon>
        <taxon>Actinomycetota</taxon>
        <taxon>Actinomycetes</taxon>
        <taxon>Micrococcales</taxon>
        <taxon>Intrasporangiaceae</taxon>
        <taxon>Nostocoides</taxon>
    </lineage>
</organism>
<reference evidence="1 2" key="1">
    <citation type="journal article" date="2019" name="Int. J. Syst. Evol. Microbiol.">
        <title>The Global Catalogue of Microorganisms (GCM) 10K type strain sequencing project: providing services to taxonomists for standard genome sequencing and annotation.</title>
        <authorList>
            <consortium name="The Broad Institute Genomics Platform"/>
            <consortium name="The Broad Institute Genome Sequencing Center for Infectious Disease"/>
            <person name="Wu L."/>
            <person name="Ma J."/>
        </authorList>
    </citation>
    <scope>NUCLEOTIDE SEQUENCE [LARGE SCALE GENOMIC DNA]</scope>
    <source>
        <strain evidence="1 2">JCM 15592</strain>
    </source>
</reference>
<comment type="caution">
    <text evidence="1">The sequence shown here is derived from an EMBL/GenBank/DDBJ whole genome shotgun (WGS) entry which is preliminary data.</text>
</comment>
<sequence length="58" mass="6474">MKSQAALEGRSLSDYLLRELERIAARPSRAEILARIANRDIRDLPDAATVLAAERSPR</sequence>
<dbReference type="Proteomes" id="UP001499938">
    <property type="component" value="Unassembled WGS sequence"/>
</dbReference>
<evidence type="ECO:0000313" key="2">
    <source>
        <dbReference type="Proteomes" id="UP001499938"/>
    </source>
</evidence>
<protein>
    <recommendedName>
        <fullName evidence="3">Toxin-antitoxin system</fullName>
    </recommendedName>
</protein>